<gene>
    <name evidence="2" type="ordered locus">AAur_pTC10044</name>
</gene>
<sequence>MASKRRVKKAARAASSTRSNSRLVKLAEKQAAADAAYKKALGLDPDSRLPKALGDTAGHGGAQPQVGLGSRARGTRTLPSNRATPPKKK</sequence>
<organism evidence="2 3">
    <name type="scientific">Paenarthrobacter aurescens (strain TC1)</name>
    <dbReference type="NCBI Taxonomy" id="290340"/>
    <lineage>
        <taxon>Bacteria</taxon>
        <taxon>Bacillati</taxon>
        <taxon>Actinomycetota</taxon>
        <taxon>Actinomycetes</taxon>
        <taxon>Micrococcales</taxon>
        <taxon>Micrococcaceae</taxon>
        <taxon>Paenarthrobacter</taxon>
    </lineage>
</organism>
<proteinExistence type="predicted"/>
<dbReference type="HOGENOM" id="CLU_2448241_0_0_11"/>
<feature type="compositionally biased region" description="Basic residues" evidence="1">
    <location>
        <begin position="1"/>
        <end position="11"/>
    </location>
</feature>
<protein>
    <submittedName>
        <fullName evidence="2">Uncharacterized protein</fullName>
    </submittedName>
</protein>
<feature type="region of interest" description="Disordered" evidence="1">
    <location>
        <begin position="1"/>
        <end position="23"/>
    </location>
</feature>
<feature type="compositionally biased region" description="Low complexity" evidence="1">
    <location>
        <begin position="12"/>
        <end position="22"/>
    </location>
</feature>
<accession>A1RCF6</accession>
<dbReference type="KEGG" id="aau:AAur_pTC10044"/>
<dbReference type="Proteomes" id="UP000000637">
    <property type="component" value="Plasmid pTC1"/>
</dbReference>
<geneLocation type="plasmid" evidence="2 3">
    <name>pTC1</name>
</geneLocation>
<dbReference type="AlphaFoldDB" id="A1RCF6"/>
<keyword evidence="2" id="KW-0614">Plasmid</keyword>
<evidence type="ECO:0000256" key="1">
    <source>
        <dbReference type="SAM" id="MobiDB-lite"/>
    </source>
</evidence>
<name>A1RCF6_PAEAT</name>
<feature type="region of interest" description="Disordered" evidence="1">
    <location>
        <begin position="42"/>
        <end position="89"/>
    </location>
</feature>
<evidence type="ECO:0000313" key="2">
    <source>
        <dbReference type="EMBL" id="ABM10385.1"/>
    </source>
</evidence>
<dbReference type="EMBL" id="CP000475">
    <property type="protein sequence ID" value="ABM10385.1"/>
    <property type="molecule type" value="Genomic_DNA"/>
</dbReference>
<keyword evidence="3" id="KW-1185">Reference proteome</keyword>
<reference evidence="2 3" key="1">
    <citation type="journal article" date="2006" name="PLoS Genet.">
        <title>Secrets of soil survival revealed by the genome sequence of Arthrobacter aurescens TC1.</title>
        <authorList>
            <person name="Mongodin E.F."/>
            <person name="Shapir N."/>
            <person name="Daugherty S.C."/>
            <person name="DeBoy R.T."/>
            <person name="Emerson J.B."/>
            <person name="Shvartzbeyn A."/>
            <person name="Radune D."/>
            <person name="Vamathevan J."/>
            <person name="Riggs F."/>
            <person name="Grinberg V."/>
            <person name="Khouri H."/>
            <person name="Wackett L.P."/>
            <person name="Nelson K.E."/>
            <person name="Sadowsky M.J."/>
        </authorList>
    </citation>
    <scope>NUCLEOTIDE SEQUENCE [LARGE SCALE GENOMIC DNA]</scope>
    <source>
        <strain evidence="2 3">TC1</strain>
    </source>
</reference>
<dbReference type="RefSeq" id="WP_011776841.1">
    <property type="nucleotide sequence ID" value="NC_008712.1"/>
</dbReference>
<evidence type="ECO:0000313" key="3">
    <source>
        <dbReference type="Proteomes" id="UP000000637"/>
    </source>
</evidence>